<name>A0A5J4N833_9TREM</name>
<keyword evidence="1" id="KW-0472">Membrane</keyword>
<reference evidence="2 3" key="1">
    <citation type="journal article" date="2019" name="Gigascience">
        <title>Whole-genome sequence of the oriental lung fluke Paragonimus westermani.</title>
        <authorList>
            <person name="Oey H."/>
            <person name="Zakrzewski M."/>
            <person name="Narain K."/>
            <person name="Devi K.R."/>
            <person name="Agatsuma T."/>
            <person name="Nawaratna S."/>
            <person name="Gobert G.N."/>
            <person name="Jones M.K."/>
            <person name="Ragan M.A."/>
            <person name="McManus D.P."/>
            <person name="Krause L."/>
        </authorList>
    </citation>
    <scope>NUCLEOTIDE SEQUENCE [LARGE SCALE GENOMIC DNA]</scope>
    <source>
        <strain evidence="2 3">IND2009</strain>
    </source>
</reference>
<gene>
    <name evidence="2" type="ORF">DEA37_0012412</name>
</gene>
<feature type="transmembrane region" description="Helical" evidence="1">
    <location>
        <begin position="6"/>
        <end position="28"/>
    </location>
</feature>
<dbReference type="AlphaFoldDB" id="A0A5J4N833"/>
<feature type="non-terminal residue" evidence="2">
    <location>
        <position position="128"/>
    </location>
</feature>
<keyword evidence="3" id="KW-1185">Reference proteome</keyword>
<evidence type="ECO:0000313" key="3">
    <source>
        <dbReference type="Proteomes" id="UP000324629"/>
    </source>
</evidence>
<sequence length="128" mass="14757">MIGVGATRIILLVILLSMLQLHTLFLGFEFEVRLASSSTDTRPPCEQIVGKQYVGGQIEIEECQLRRRGITDFGDLRFGKYRLRISRRLSNYKPMKPNSIYTHFISELSSIYGRCQFNGYWAPFVFPS</sequence>
<keyword evidence="1" id="KW-1133">Transmembrane helix</keyword>
<comment type="caution">
    <text evidence="2">The sequence shown here is derived from an EMBL/GenBank/DDBJ whole genome shotgun (WGS) entry which is preliminary data.</text>
</comment>
<dbReference type="Proteomes" id="UP000324629">
    <property type="component" value="Unassembled WGS sequence"/>
</dbReference>
<evidence type="ECO:0000256" key="1">
    <source>
        <dbReference type="SAM" id="Phobius"/>
    </source>
</evidence>
<dbReference type="EMBL" id="QNGE01006605">
    <property type="protein sequence ID" value="KAA3671359.1"/>
    <property type="molecule type" value="Genomic_DNA"/>
</dbReference>
<protein>
    <submittedName>
        <fullName evidence="2">Uncharacterized protein</fullName>
    </submittedName>
</protein>
<accession>A0A5J4N833</accession>
<keyword evidence="1" id="KW-0812">Transmembrane</keyword>
<proteinExistence type="predicted"/>
<organism evidence="2 3">
    <name type="scientific">Paragonimus westermani</name>
    <dbReference type="NCBI Taxonomy" id="34504"/>
    <lineage>
        <taxon>Eukaryota</taxon>
        <taxon>Metazoa</taxon>
        <taxon>Spiralia</taxon>
        <taxon>Lophotrochozoa</taxon>
        <taxon>Platyhelminthes</taxon>
        <taxon>Trematoda</taxon>
        <taxon>Digenea</taxon>
        <taxon>Plagiorchiida</taxon>
        <taxon>Troglotremata</taxon>
        <taxon>Troglotrematidae</taxon>
        <taxon>Paragonimus</taxon>
    </lineage>
</organism>
<evidence type="ECO:0000313" key="2">
    <source>
        <dbReference type="EMBL" id="KAA3671359.1"/>
    </source>
</evidence>